<feature type="compositionally biased region" description="Basic and acidic residues" evidence="1">
    <location>
        <begin position="481"/>
        <end position="496"/>
    </location>
</feature>
<feature type="compositionally biased region" description="Basic and acidic residues" evidence="1">
    <location>
        <begin position="377"/>
        <end position="388"/>
    </location>
</feature>
<gene>
    <name evidence="3" type="ORF">E3N88_27062</name>
</gene>
<accession>A0A5N6MWB0</accession>
<dbReference type="InterPro" id="IPR055298">
    <property type="entry name" value="AtLOH3-like"/>
</dbReference>
<dbReference type="AlphaFoldDB" id="A0A5N6MWB0"/>
<keyword evidence="4" id="KW-1185">Reference proteome</keyword>
<protein>
    <recommendedName>
        <fullName evidence="2">DUF4371 domain-containing protein</fullName>
    </recommendedName>
</protein>
<evidence type="ECO:0000313" key="4">
    <source>
        <dbReference type="Proteomes" id="UP000326396"/>
    </source>
</evidence>
<proteinExistence type="predicted"/>
<dbReference type="EMBL" id="SZYD01000014">
    <property type="protein sequence ID" value="KAD4178471.1"/>
    <property type="molecule type" value="Genomic_DNA"/>
</dbReference>
<dbReference type="PANTHER" id="PTHR11697">
    <property type="entry name" value="GENERAL TRANSCRIPTION FACTOR 2-RELATED ZINC FINGER PROTEIN"/>
    <property type="match status" value="1"/>
</dbReference>
<feature type="compositionally biased region" description="Basic and acidic residues" evidence="1">
    <location>
        <begin position="515"/>
        <end position="525"/>
    </location>
</feature>
<dbReference type="OrthoDB" id="1628179at2759"/>
<dbReference type="InterPro" id="IPR025398">
    <property type="entry name" value="DUF4371"/>
</dbReference>
<dbReference type="Pfam" id="PF14291">
    <property type="entry name" value="DUF4371"/>
    <property type="match status" value="1"/>
</dbReference>
<reference evidence="3 4" key="1">
    <citation type="submission" date="2019-05" db="EMBL/GenBank/DDBJ databases">
        <title>Mikania micrantha, genome provides insights into the molecular mechanism of rapid growth.</title>
        <authorList>
            <person name="Liu B."/>
        </authorList>
    </citation>
    <scope>NUCLEOTIDE SEQUENCE [LARGE SCALE GENOMIC DNA]</scope>
    <source>
        <strain evidence="3">NLD-2019</strain>
        <tissue evidence="3">Leaf</tissue>
    </source>
</reference>
<feature type="region of interest" description="Disordered" evidence="1">
    <location>
        <begin position="477"/>
        <end position="533"/>
    </location>
</feature>
<evidence type="ECO:0000256" key="1">
    <source>
        <dbReference type="SAM" id="MobiDB-lite"/>
    </source>
</evidence>
<feature type="region of interest" description="Disordered" evidence="1">
    <location>
        <begin position="356"/>
        <end position="398"/>
    </location>
</feature>
<name>A0A5N6MWB0_9ASTR</name>
<evidence type="ECO:0000259" key="2">
    <source>
        <dbReference type="Pfam" id="PF14291"/>
    </source>
</evidence>
<feature type="compositionally biased region" description="Basic and acidic residues" evidence="1">
    <location>
        <begin position="359"/>
        <end position="369"/>
    </location>
</feature>
<evidence type="ECO:0000313" key="3">
    <source>
        <dbReference type="EMBL" id="KAD4178471.1"/>
    </source>
</evidence>
<sequence length="997" mass="109539">MTAKMQVLMRKQKGSSAVCSSWQGIDDLIGEELGAPKRWEDVVGVDPNGEEPSGVELSVPKVEFFGTNGLVDVVDENGFAAGEDEAKGWLVSCVLFMSRPIPPEDSPKAMLVAPNGLLPNAQVDLPDVGLGQKLKEELVAPKAGVSEDTKVGVLEVLKAGAPKAGVLQAPKAGVLEAPKAGVLELKPELPNVKPVLPNVRVDVEPKAGAGEDPKSGVLEAPNAGVLDAPKAGVLDAPKAGVLEAPKAGVLEAPKAEVLEPKTEVPNAEPVLPNVGVEVEPKAGVLGAPNAGVLVAPKAGVVIAEMSFQTDLKVQWIQSHQMQASAQTQMNLQVKTILVQYLKIKLGRCKIVSLPPNEDEAPKAGLDEAPKAGTELPKAGEDEAPKTGEEAGVPNTPVDVPPKIELPVCDPKGDVLPNGFAENGLLFGLLFCPKTDGDPNGLLDDCPNAHLIHGIRQKVKLRNAPLLEAYQLTDAGHIGLDGQRRQPERERKPERPATRTGTTTQGNRQSARPARRQPEVCNDRQSSRQAHGRTQEALQILGALLMERFFKPKVKDGQSFSKTPEYVDLGTFPLDPADRKPLLSYNPNQRDEIRRAYLLRGSCQPRDIVFPQTMIGKDKRRFTDTLETIGTPSFKKQDSKQRHEYRLRLSTSMRVAKKLLNQGQAFRGHDESDESSNKGNFLEWLELIGEVNEEIGKVILRNAPGNNQMTSPKIQQDIIHCFAQEEQMVVVIRYVDKYGVVKERFIGLVHVMETSALTLKSGIDDLFGRHGLSVAKIIGQGYDGASNMSDLLNAVSLVSSTKRQLEELRMEGFHEFFNKVNLFCEKHELEVVNMNGEYINPKSPRRKTNITYRHYFEYDCFNAVLDMQIQEFGNSFNEVTSNLLVCLSSLSPCDNFRGFDIPKILRLSEMYPYDFSENDKRRLPVQLATYIDNLKADTRFANLDGLSSLVKLMVETKKHLSFTLLNRLLKLGLVLPVATSTVERFFSAMKKSYLRKCL</sequence>
<feature type="domain" description="DUF4371" evidence="2">
    <location>
        <begin position="633"/>
        <end position="724"/>
    </location>
</feature>
<dbReference type="PANTHER" id="PTHR11697:SF230">
    <property type="entry name" value="ZINC FINGER, MYM DOMAIN CONTAINING 1"/>
    <property type="match status" value="1"/>
</dbReference>
<organism evidence="3 4">
    <name type="scientific">Mikania micrantha</name>
    <name type="common">bitter vine</name>
    <dbReference type="NCBI Taxonomy" id="192012"/>
    <lineage>
        <taxon>Eukaryota</taxon>
        <taxon>Viridiplantae</taxon>
        <taxon>Streptophyta</taxon>
        <taxon>Embryophyta</taxon>
        <taxon>Tracheophyta</taxon>
        <taxon>Spermatophyta</taxon>
        <taxon>Magnoliopsida</taxon>
        <taxon>eudicotyledons</taxon>
        <taxon>Gunneridae</taxon>
        <taxon>Pentapetalae</taxon>
        <taxon>asterids</taxon>
        <taxon>campanulids</taxon>
        <taxon>Asterales</taxon>
        <taxon>Asteraceae</taxon>
        <taxon>Asteroideae</taxon>
        <taxon>Heliantheae alliance</taxon>
        <taxon>Eupatorieae</taxon>
        <taxon>Mikania</taxon>
    </lineage>
</organism>
<feature type="compositionally biased region" description="Low complexity" evidence="1">
    <location>
        <begin position="497"/>
        <end position="508"/>
    </location>
</feature>
<comment type="caution">
    <text evidence="3">The sequence shown here is derived from an EMBL/GenBank/DDBJ whole genome shotgun (WGS) entry which is preliminary data.</text>
</comment>
<dbReference type="Proteomes" id="UP000326396">
    <property type="component" value="Linkage Group LG4"/>
</dbReference>